<protein>
    <submittedName>
        <fullName evidence="4">DUF4129 domain-containing protein</fullName>
    </submittedName>
</protein>
<keyword evidence="3" id="KW-1185">Reference proteome</keyword>
<gene>
    <name evidence="2" type="ORF">NBR_LOCUS16203</name>
</gene>
<dbReference type="WBParaSite" id="NBR_0001620201-mRNA-1">
    <property type="protein sequence ID" value="NBR_0001620201-mRNA-1"/>
    <property type="gene ID" value="NBR_0001620201"/>
</dbReference>
<keyword evidence="1" id="KW-0472">Membrane</keyword>
<feature type="transmembrane region" description="Helical" evidence="1">
    <location>
        <begin position="45"/>
        <end position="69"/>
    </location>
</feature>
<dbReference type="AlphaFoldDB" id="A0A0N4YH83"/>
<dbReference type="GO" id="GO:0005262">
    <property type="term" value="F:calcium channel activity"/>
    <property type="evidence" value="ECO:0007669"/>
    <property type="project" value="TreeGrafter"/>
</dbReference>
<dbReference type="PANTHER" id="PTHR10877">
    <property type="entry name" value="POLYCYSTIN FAMILY MEMBER"/>
    <property type="match status" value="1"/>
</dbReference>
<evidence type="ECO:0000313" key="4">
    <source>
        <dbReference type="WBParaSite" id="NBR_0001620201-mRNA-1"/>
    </source>
</evidence>
<evidence type="ECO:0000313" key="3">
    <source>
        <dbReference type="Proteomes" id="UP000271162"/>
    </source>
</evidence>
<organism evidence="4">
    <name type="scientific">Nippostrongylus brasiliensis</name>
    <name type="common">Rat hookworm</name>
    <dbReference type="NCBI Taxonomy" id="27835"/>
    <lineage>
        <taxon>Eukaryota</taxon>
        <taxon>Metazoa</taxon>
        <taxon>Ecdysozoa</taxon>
        <taxon>Nematoda</taxon>
        <taxon>Chromadorea</taxon>
        <taxon>Rhabditida</taxon>
        <taxon>Rhabditina</taxon>
        <taxon>Rhabditomorpha</taxon>
        <taxon>Strongyloidea</taxon>
        <taxon>Heligmosomidae</taxon>
        <taxon>Nippostrongylus</taxon>
    </lineage>
</organism>
<reference evidence="2 3" key="2">
    <citation type="submission" date="2018-11" db="EMBL/GenBank/DDBJ databases">
        <authorList>
            <consortium name="Pathogen Informatics"/>
        </authorList>
    </citation>
    <scope>NUCLEOTIDE SEQUENCE [LARGE SCALE GENOMIC DNA]</scope>
</reference>
<sequence length="261" mass="30041">MTLSFRHVPCDEEFKEIECVKDENPKKRAACGLTFDDSVAFARRFIIQLFLWIIITEPIKGIVAAYFILKWHPSHAITSEIDEAILPLEYAADLYELDLIQLNQNEAKRTREEQLFDTLRSVACLLAALAITMGLVVFYRDTNAYYYQQQVRSLLNVDPFPFGPQAFSSINQIDQFWIWARNSLAPGIFFRKFRESSTALFAKWYDGNPAWDMRGYANDKVSRAMGIGHIRQVRSVVAPKCPTAPELAQYFHNCTADISHR</sequence>
<dbReference type="InterPro" id="IPR051223">
    <property type="entry name" value="Polycystin"/>
</dbReference>
<keyword evidence="1" id="KW-0812">Transmembrane</keyword>
<evidence type="ECO:0000256" key="1">
    <source>
        <dbReference type="SAM" id="Phobius"/>
    </source>
</evidence>
<feature type="transmembrane region" description="Helical" evidence="1">
    <location>
        <begin position="118"/>
        <end position="139"/>
    </location>
</feature>
<dbReference type="GO" id="GO:0016020">
    <property type="term" value="C:membrane"/>
    <property type="evidence" value="ECO:0007669"/>
    <property type="project" value="TreeGrafter"/>
</dbReference>
<reference evidence="4" key="1">
    <citation type="submission" date="2017-02" db="UniProtKB">
        <authorList>
            <consortium name="WormBaseParasite"/>
        </authorList>
    </citation>
    <scope>IDENTIFICATION</scope>
</reference>
<accession>A0A0N4YH83</accession>
<dbReference type="PANTHER" id="PTHR10877:SF194">
    <property type="entry name" value="LOCATION OF VULVA DEFECTIVE 1"/>
    <property type="match status" value="1"/>
</dbReference>
<dbReference type="EMBL" id="UYSL01022087">
    <property type="protein sequence ID" value="VDL79798.1"/>
    <property type="molecule type" value="Genomic_DNA"/>
</dbReference>
<dbReference type="GO" id="GO:0050982">
    <property type="term" value="P:detection of mechanical stimulus"/>
    <property type="evidence" value="ECO:0007669"/>
    <property type="project" value="TreeGrafter"/>
</dbReference>
<name>A0A0N4YH83_NIPBR</name>
<dbReference type="STRING" id="27835.A0A0N4YH83"/>
<proteinExistence type="predicted"/>
<keyword evidence="1" id="KW-1133">Transmembrane helix</keyword>
<dbReference type="Proteomes" id="UP000271162">
    <property type="component" value="Unassembled WGS sequence"/>
</dbReference>
<evidence type="ECO:0000313" key="2">
    <source>
        <dbReference type="EMBL" id="VDL79798.1"/>
    </source>
</evidence>